<evidence type="ECO:0000256" key="2">
    <source>
        <dbReference type="ARBA" id="ARBA00024195"/>
    </source>
</evidence>
<feature type="domain" description="Peptidase S1" evidence="5">
    <location>
        <begin position="28"/>
        <end position="266"/>
    </location>
</feature>
<feature type="signal peptide" evidence="4">
    <location>
        <begin position="1"/>
        <end position="19"/>
    </location>
</feature>
<dbReference type="InterPro" id="IPR043504">
    <property type="entry name" value="Peptidase_S1_PA_chymotrypsin"/>
</dbReference>
<dbReference type="Proteomes" id="UP001152798">
    <property type="component" value="Chromosome 6"/>
</dbReference>
<dbReference type="InterPro" id="IPR009003">
    <property type="entry name" value="Peptidase_S1_PA"/>
</dbReference>
<keyword evidence="3" id="KW-0645">Protease</keyword>
<dbReference type="OrthoDB" id="6339452at2759"/>
<dbReference type="CDD" id="cd00190">
    <property type="entry name" value="Tryp_SPc"/>
    <property type="match status" value="1"/>
</dbReference>
<dbReference type="PRINTS" id="PR00722">
    <property type="entry name" value="CHYMOTRYPSIN"/>
</dbReference>
<dbReference type="Pfam" id="PF00089">
    <property type="entry name" value="Trypsin"/>
    <property type="match status" value="1"/>
</dbReference>
<proteinExistence type="inferred from homology"/>
<dbReference type="Gene3D" id="2.40.10.10">
    <property type="entry name" value="Trypsin-like serine proteases"/>
    <property type="match status" value="2"/>
</dbReference>
<dbReference type="GO" id="GO:0006508">
    <property type="term" value="P:proteolysis"/>
    <property type="evidence" value="ECO:0007669"/>
    <property type="project" value="UniProtKB-KW"/>
</dbReference>
<evidence type="ECO:0000256" key="1">
    <source>
        <dbReference type="ARBA" id="ARBA00023157"/>
    </source>
</evidence>
<dbReference type="InterPro" id="IPR001314">
    <property type="entry name" value="Peptidase_S1A"/>
</dbReference>
<dbReference type="PROSITE" id="PS00135">
    <property type="entry name" value="TRYPSIN_SER"/>
    <property type="match status" value="1"/>
</dbReference>
<evidence type="ECO:0000259" key="5">
    <source>
        <dbReference type="PROSITE" id="PS50240"/>
    </source>
</evidence>
<dbReference type="SUPFAM" id="SSF50494">
    <property type="entry name" value="Trypsin-like serine proteases"/>
    <property type="match status" value="1"/>
</dbReference>
<keyword evidence="3" id="KW-0720">Serine protease</keyword>
<dbReference type="InterPro" id="IPR001254">
    <property type="entry name" value="Trypsin_dom"/>
</dbReference>
<keyword evidence="4" id="KW-0732">Signal</keyword>
<dbReference type="PANTHER" id="PTHR24252:SF7">
    <property type="entry name" value="HYALIN"/>
    <property type="match status" value="1"/>
</dbReference>
<comment type="similarity">
    <text evidence="2">Belongs to the peptidase S1 family. CLIP subfamily.</text>
</comment>
<name>A0A9P0HN73_NEZVI</name>
<reference evidence="6" key="1">
    <citation type="submission" date="2022-01" db="EMBL/GenBank/DDBJ databases">
        <authorList>
            <person name="King R."/>
        </authorList>
    </citation>
    <scope>NUCLEOTIDE SEQUENCE</scope>
</reference>
<dbReference type="GO" id="GO:0004252">
    <property type="term" value="F:serine-type endopeptidase activity"/>
    <property type="evidence" value="ECO:0007669"/>
    <property type="project" value="InterPro"/>
</dbReference>
<evidence type="ECO:0000313" key="7">
    <source>
        <dbReference type="Proteomes" id="UP001152798"/>
    </source>
</evidence>
<dbReference type="SMART" id="SM00020">
    <property type="entry name" value="Tryp_SPc"/>
    <property type="match status" value="1"/>
</dbReference>
<sequence>MLILVVLLWLLFSVACGCGETKSQNGKIVGGSGADAKQYPWYVALVQATSSPGNLVVDCGASLITKSHILTAAHCYRGIPAPAMKNAFKAVFILENRCSGQNRLIKRISKVTIHQNFNYNSLKNDIAVAQLESAVDFEPVCLPPTNSRTRGQGTIIGYGNLVNNGQKFPCTLQEANVNVYSWNNCLKTGNYRDIINLPKTVCAGFKAGGIDTCNGDSGGPLLQVNSAGNYYIKGITSFGHGCGLQNNPGVYTDVSKYIPWIRRNAGLARTARETTQKITYTINFLSFLGSIIS</sequence>
<dbReference type="EMBL" id="OV725082">
    <property type="protein sequence ID" value="CAH1405194.1"/>
    <property type="molecule type" value="Genomic_DNA"/>
</dbReference>
<gene>
    <name evidence="6" type="ORF">NEZAVI_LOCUS13451</name>
</gene>
<feature type="chain" id="PRO_5040115210" description="Peptidase S1 domain-containing protein" evidence="4">
    <location>
        <begin position="20"/>
        <end position="293"/>
    </location>
</feature>
<accession>A0A9P0HN73</accession>
<dbReference type="PROSITE" id="PS00134">
    <property type="entry name" value="TRYPSIN_HIS"/>
    <property type="match status" value="1"/>
</dbReference>
<dbReference type="InterPro" id="IPR018114">
    <property type="entry name" value="TRYPSIN_HIS"/>
</dbReference>
<evidence type="ECO:0000256" key="4">
    <source>
        <dbReference type="SAM" id="SignalP"/>
    </source>
</evidence>
<keyword evidence="3" id="KW-0378">Hydrolase</keyword>
<protein>
    <recommendedName>
        <fullName evidence="5">Peptidase S1 domain-containing protein</fullName>
    </recommendedName>
</protein>
<dbReference type="PANTHER" id="PTHR24252">
    <property type="entry name" value="ACROSIN-RELATED"/>
    <property type="match status" value="1"/>
</dbReference>
<evidence type="ECO:0000256" key="3">
    <source>
        <dbReference type="RuleBase" id="RU363034"/>
    </source>
</evidence>
<evidence type="ECO:0000313" key="6">
    <source>
        <dbReference type="EMBL" id="CAH1405194.1"/>
    </source>
</evidence>
<keyword evidence="7" id="KW-1185">Reference proteome</keyword>
<dbReference type="InterPro" id="IPR033116">
    <property type="entry name" value="TRYPSIN_SER"/>
</dbReference>
<dbReference type="FunFam" id="2.40.10.10:FF:000002">
    <property type="entry name" value="Transmembrane protease serine"/>
    <property type="match status" value="1"/>
</dbReference>
<dbReference type="AlphaFoldDB" id="A0A9P0HN73"/>
<organism evidence="6 7">
    <name type="scientific">Nezara viridula</name>
    <name type="common">Southern green stink bug</name>
    <name type="synonym">Cimex viridulus</name>
    <dbReference type="NCBI Taxonomy" id="85310"/>
    <lineage>
        <taxon>Eukaryota</taxon>
        <taxon>Metazoa</taxon>
        <taxon>Ecdysozoa</taxon>
        <taxon>Arthropoda</taxon>
        <taxon>Hexapoda</taxon>
        <taxon>Insecta</taxon>
        <taxon>Pterygota</taxon>
        <taxon>Neoptera</taxon>
        <taxon>Paraneoptera</taxon>
        <taxon>Hemiptera</taxon>
        <taxon>Heteroptera</taxon>
        <taxon>Panheteroptera</taxon>
        <taxon>Pentatomomorpha</taxon>
        <taxon>Pentatomoidea</taxon>
        <taxon>Pentatomidae</taxon>
        <taxon>Pentatominae</taxon>
        <taxon>Nezara</taxon>
    </lineage>
</organism>
<keyword evidence="1" id="KW-1015">Disulfide bond</keyword>
<dbReference type="PROSITE" id="PS50240">
    <property type="entry name" value="TRYPSIN_DOM"/>
    <property type="match status" value="1"/>
</dbReference>